<dbReference type="InterPro" id="IPR041614">
    <property type="entry name" value="DprA_WH"/>
</dbReference>
<dbReference type="PANTHER" id="PTHR43022">
    <property type="entry name" value="PROTEIN SMF"/>
    <property type="match status" value="1"/>
</dbReference>
<dbReference type="OrthoDB" id="9785707at2"/>
<evidence type="ECO:0000256" key="1">
    <source>
        <dbReference type="ARBA" id="ARBA00006525"/>
    </source>
</evidence>
<feature type="compositionally biased region" description="Pro residues" evidence="2">
    <location>
        <begin position="302"/>
        <end position="311"/>
    </location>
</feature>
<dbReference type="EMBL" id="FNAT01000002">
    <property type="protein sequence ID" value="SDE49147.1"/>
    <property type="molecule type" value="Genomic_DNA"/>
</dbReference>
<dbReference type="Gene3D" id="3.40.50.450">
    <property type="match status" value="1"/>
</dbReference>
<feature type="region of interest" description="Disordered" evidence="2">
    <location>
        <begin position="302"/>
        <end position="335"/>
    </location>
</feature>
<evidence type="ECO:0000313" key="5">
    <source>
        <dbReference type="EMBL" id="SDE49147.1"/>
    </source>
</evidence>
<dbReference type="PANTHER" id="PTHR43022:SF1">
    <property type="entry name" value="PROTEIN SMF"/>
    <property type="match status" value="1"/>
</dbReference>
<organism evidence="5 6">
    <name type="scientific">Limimaricola pyoseonensis</name>
    <dbReference type="NCBI Taxonomy" id="521013"/>
    <lineage>
        <taxon>Bacteria</taxon>
        <taxon>Pseudomonadati</taxon>
        <taxon>Pseudomonadota</taxon>
        <taxon>Alphaproteobacteria</taxon>
        <taxon>Rhodobacterales</taxon>
        <taxon>Paracoccaceae</taxon>
        <taxon>Limimaricola</taxon>
    </lineage>
</organism>
<dbReference type="Pfam" id="PF21102">
    <property type="entry name" value="DprA_N"/>
    <property type="match status" value="1"/>
</dbReference>
<dbReference type="NCBIfam" id="TIGR00732">
    <property type="entry name" value="dprA"/>
    <property type="match status" value="1"/>
</dbReference>
<dbReference type="STRING" id="521013.SAMN04488567_1874"/>
<gene>
    <name evidence="5" type="ORF">SAMN04488567_1874</name>
</gene>
<dbReference type="SUPFAM" id="SSF102405">
    <property type="entry name" value="MCP/YpsA-like"/>
    <property type="match status" value="1"/>
</dbReference>
<evidence type="ECO:0000259" key="4">
    <source>
        <dbReference type="Pfam" id="PF17782"/>
    </source>
</evidence>
<protein>
    <submittedName>
        <fullName evidence="5">DNA protecting protein DprA</fullName>
    </submittedName>
</protein>
<dbReference type="Pfam" id="PF17782">
    <property type="entry name" value="WHD_DprA"/>
    <property type="match status" value="1"/>
</dbReference>
<dbReference type="Gene3D" id="1.10.10.10">
    <property type="entry name" value="Winged helix-like DNA-binding domain superfamily/Winged helix DNA-binding domain"/>
    <property type="match status" value="1"/>
</dbReference>
<dbReference type="RefSeq" id="WP_090111273.1">
    <property type="nucleotide sequence ID" value="NZ_FNAT01000002.1"/>
</dbReference>
<feature type="domain" description="DprA winged helix" evidence="4">
    <location>
        <begin position="325"/>
        <end position="381"/>
    </location>
</feature>
<comment type="similarity">
    <text evidence="1">Belongs to the DprA/Smf family.</text>
</comment>
<dbReference type="InterPro" id="IPR057666">
    <property type="entry name" value="DrpA_SLOG"/>
</dbReference>
<keyword evidence="6" id="KW-1185">Reference proteome</keyword>
<dbReference type="Pfam" id="PF02481">
    <property type="entry name" value="DNA_processg_A"/>
    <property type="match status" value="1"/>
</dbReference>
<proteinExistence type="inferred from homology"/>
<feature type="domain" description="Smf/DprA SLOG" evidence="3">
    <location>
        <begin position="89"/>
        <end position="295"/>
    </location>
</feature>
<dbReference type="InterPro" id="IPR036388">
    <property type="entry name" value="WH-like_DNA-bd_sf"/>
</dbReference>
<accession>A0A1G7DC74</accession>
<dbReference type="GO" id="GO:0009294">
    <property type="term" value="P:DNA-mediated transformation"/>
    <property type="evidence" value="ECO:0007669"/>
    <property type="project" value="InterPro"/>
</dbReference>
<evidence type="ECO:0000256" key="2">
    <source>
        <dbReference type="SAM" id="MobiDB-lite"/>
    </source>
</evidence>
<name>A0A1G7DC74_9RHOB</name>
<dbReference type="InterPro" id="IPR003488">
    <property type="entry name" value="DprA"/>
</dbReference>
<evidence type="ECO:0000259" key="3">
    <source>
        <dbReference type="Pfam" id="PF02481"/>
    </source>
</evidence>
<reference evidence="6" key="1">
    <citation type="submission" date="2016-10" db="EMBL/GenBank/DDBJ databases">
        <authorList>
            <person name="Varghese N."/>
            <person name="Submissions S."/>
        </authorList>
    </citation>
    <scope>NUCLEOTIDE SEQUENCE [LARGE SCALE GENOMIC DNA]</scope>
    <source>
        <strain evidence="6">DSM 21424</strain>
    </source>
</reference>
<dbReference type="Proteomes" id="UP000198922">
    <property type="component" value="Unassembled WGS sequence"/>
</dbReference>
<sequence>MAHQPTSSAHPPLPPTSEEDLLSRLRLLRSRRVGVATYWRLLAQHGTAEAALDVLPDIARAAGVAGYQACSREAAQAELEAGHERGARLLAHGDPLYPALLAALPDAPPLLWMRGRGALLRRPMLALVGARNASSLGRRMAHRLSGALAEAGWVVVSGLARGIDAEAHAAALPSGTIAVLAGGIDVTYPTENADLARRISTDGLALSEQAVGLTPQGRHFPARNRIVAGLARAVIVVEAAARSGSLITARCALEAGREVLAVPGHPFDARAAGCNMLIRDGAALVRGADDVIDLLESAPCPAPPVAPPAAPEPAARAAAPRRDRADSPAPPALSDRILGQLGAAPLAEDQLTRDLGLPAPMVACALTELELEGRVERRAGGLLSRRDLSPAQG</sequence>
<evidence type="ECO:0000313" key="6">
    <source>
        <dbReference type="Proteomes" id="UP000198922"/>
    </source>
</evidence>
<dbReference type="AlphaFoldDB" id="A0A1G7DC74"/>